<dbReference type="EMBL" id="DXHX01000126">
    <property type="protein sequence ID" value="HIV75205.1"/>
    <property type="molecule type" value="Genomic_DNA"/>
</dbReference>
<dbReference type="Proteomes" id="UP000823937">
    <property type="component" value="Unassembled WGS sequence"/>
</dbReference>
<reference evidence="1" key="2">
    <citation type="submission" date="2021-04" db="EMBL/GenBank/DDBJ databases">
        <authorList>
            <person name="Gilroy R."/>
        </authorList>
    </citation>
    <scope>NUCLEOTIDE SEQUENCE</scope>
    <source>
        <strain evidence="1">CHK169-2315</strain>
    </source>
</reference>
<evidence type="ECO:0000313" key="1">
    <source>
        <dbReference type="EMBL" id="HIV75205.1"/>
    </source>
</evidence>
<proteinExistence type="predicted"/>
<reference evidence="1" key="1">
    <citation type="journal article" date="2021" name="PeerJ">
        <title>Extensive microbial diversity within the chicken gut microbiome revealed by metagenomics and culture.</title>
        <authorList>
            <person name="Gilroy R."/>
            <person name="Ravi A."/>
            <person name="Getino M."/>
            <person name="Pursley I."/>
            <person name="Horton D.L."/>
            <person name="Alikhan N.F."/>
            <person name="Baker D."/>
            <person name="Gharbi K."/>
            <person name="Hall N."/>
            <person name="Watson M."/>
            <person name="Adriaenssens E.M."/>
            <person name="Foster-Nyarko E."/>
            <person name="Jarju S."/>
            <person name="Secka A."/>
            <person name="Antonio M."/>
            <person name="Oren A."/>
            <person name="Chaudhuri R.R."/>
            <person name="La Ragione R."/>
            <person name="Hildebrand F."/>
            <person name="Pallen M.J."/>
        </authorList>
    </citation>
    <scope>NUCLEOTIDE SEQUENCE</scope>
    <source>
        <strain evidence="1">CHK169-2315</strain>
    </source>
</reference>
<evidence type="ECO:0000313" key="2">
    <source>
        <dbReference type="Proteomes" id="UP000823937"/>
    </source>
</evidence>
<comment type="caution">
    <text evidence="1">The sequence shown here is derived from an EMBL/GenBank/DDBJ whole genome shotgun (WGS) entry which is preliminary data.</text>
</comment>
<dbReference type="Pfam" id="PF12227">
    <property type="entry name" value="DUF3603"/>
    <property type="match status" value="1"/>
</dbReference>
<dbReference type="AlphaFoldDB" id="A0A9D1TKH2"/>
<accession>A0A9D1TKH2</accession>
<protein>
    <submittedName>
        <fullName evidence="1">YjbA family protein</fullName>
    </submittedName>
</protein>
<sequence length="244" mass="29443">MHFIHDVWVNWFIGKKEGYQVCPQYEWRKEDKVELLEQIPVLYVTEQVLDAVENNIQPLPSSLLYHIHKKTTKREKYKKTTIDYAAVLTDGKGVIAFDTTGFNMPLKKSRLPLKQEIKVLQLCEKMKQIKYFHMPKTEEKESFLHVNRKYMYGLTRRERELKMLLLVAVKQLEKTKNMSELLYWLAEWKDEKVSYAIHQLTEDQLYRLLYNEVKRGWSKKHEHLCKQMMKGKPFLEKYLQVKQK</sequence>
<name>A0A9D1TKH2_9BACI</name>
<organism evidence="1 2">
    <name type="scientific">Candidatus Pseudogracilibacillus intestinigallinarum</name>
    <dbReference type="NCBI Taxonomy" id="2838742"/>
    <lineage>
        <taxon>Bacteria</taxon>
        <taxon>Bacillati</taxon>
        <taxon>Bacillota</taxon>
        <taxon>Bacilli</taxon>
        <taxon>Bacillales</taxon>
        <taxon>Bacillaceae</taxon>
        <taxon>Pseudogracilibacillus</taxon>
    </lineage>
</organism>
<gene>
    <name evidence="1" type="ORF">H9895_09025</name>
</gene>
<dbReference type="InterPro" id="IPR020909">
    <property type="entry name" value="UPF0736"/>
</dbReference>